<sequence length="117" mass="12286">MPIETPTHRSQLHRRNGDSRTSIVWSCCNNVVATCDEDANGGVAGVEAPRLADIQEGSSGIMALKSAAVGSADPVPRYPIAGGQEPQPHRCRIAGQFASLHWTLAGSLALLHCRGSA</sequence>
<accession>A0A9W7CQI9</accession>
<comment type="caution">
    <text evidence="2">The sequence shown here is derived from an EMBL/GenBank/DDBJ whole genome shotgun (WGS) entry which is preliminary data.</text>
</comment>
<dbReference type="Proteomes" id="UP001165121">
    <property type="component" value="Unassembled WGS sequence"/>
</dbReference>
<proteinExistence type="predicted"/>
<reference evidence="2" key="1">
    <citation type="submission" date="2023-04" db="EMBL/GenBank/DDBJ databases">
        <title>Phytophthora fragariaefolia NBRC 109709.</title>
        <authorList>
            <person name="Ichikawa N."/>
            <person name="Sato H."/>
            <person name="Tonouchi N."/>
        </authorList>
    </citation>
    <scope>NUCLEOTIDE SEQUENCE</scope>
    <source>
        <strain evidence="2">NBRC 109709</strain>
    </source>
</reference>
<evidence type="ECO:0000313" key="3">
    <source>
        <dbReference type="Proteomes" id="UP001165121"/>
    </source>
</evidence>
<evidence type="ECO:0000256" key="1">
    <source>
        <dbReference type="SAM" id="MobiDB-lite"/>
    </source>
</evidence>
<feature type="region of interest" description="Disordered" evidence="1">
    <location>
        <begin position="1"/>
        <end position="20"/>
    </location>
</feature>
<dbReference type="EMBL" id="BSXT01001122">
    <property type="protein sequence ID" value="GMF38877.1"/>
    <property type="molecule type" value="Genomic_DNA"/>
</dbReference>
<gene>
    <name evidence="2" type="ORF">Pfra01_001135900</name>
</gene>
<protein>
    <submittedName>
        <fullName evidence="2">Unnamed protein product</fullName>
    </submittedName>
</protein>
<name>A0A9W7CQI9_9STRA</name>
<dbReference type="AlphaFoldDB" id="A0A9W7CQI9"/>
<evidence type="ECO:0000313" key="2">
    <source>
        <dbReference type="EMBL" id="GMF38877.1"/>
    </source>
</evidence>
<keyword evidence="3" id="KW-1185">Reference proteome</keyword>
<organism evidence="2 3">
    <name type="scientific">Phytophthora fragariaefolia</name>
    <dbReference type="NCBI Taxonomy" id="1490495"/>
    <lineage>
        <taxon>Eukaryota</taxon>
        <taxon>Sar</taxon>
        <taxon>Stramenopiles</taxon>
        <taxon>Oomycota</taxon>
        <taxon>Peronosporomycetes</taxon>
        <taxon>Peronosporales</taxon>
        <taxon>Peronosporaceae</taxon>
        <taxon>Phytophthora</taxon>
    </lineage>
</organism>